<dbReference type="HOGENOM" id="CLU_902621_0_0_14"/>
<dbReference type="Proteomes" id="UP000009005">
    <property type="component" value="Chromosome"/>
</dbReference>
<protein>
    <submittedName>
        <fullName evidence="1">Uncharacterized protein</fullName>
    </submittedName>
</protein>
<sequence length="308" mass="34830">MTGGGFQDYNTKYSYGYIARVADNNFYKGDNTTKRVRGKNEGTLTLVERIGNKSVIEDTTNKERKGLTPKKFLLIGSNRKTGEVEVTGLVSLIQYGHNGIKKRCGLEEKAGAIQNGYCDKVIFKSYEGDAESNKAPGFIKTRLKSKDGKRDVSIIGLSQAKGSLGIIWGSRNEKKSNTKGAARWSRTGYLYQSQTGNKKKVWTSLEGTAKGFFVVHDLFFNEKSLNYEWRKKHETYGNILEGQKKGVMCQKRTDCLKVVDIPLSSNRNYWIWDPSKTVIKNGKFITEEGIKLPFSIRFDIPWNSEIVR</sequence>
<name>I6YLJ6_MYCWM</name>
<dbReference type="EMBL" id="CP003703">
    <property type="protein sequence ID" value="AFN65174.1"/>
    <property type="molecule type" value="Genomic_DNA"/>
</dbReference>
<evidence type="ECO:0000313" key="2">
    <source>
        <dbReference type="Proteomes" id="UP000009005"/>
    </source>
</evidence>
<organism evidence="1 2">
    <name type="scientific">Mycoplasma wenyonii (strain Massachusetts)</name>
    <name type="common">Eperythrozoon wenyonii</name>
    <dbReference type="NCBI Taxonomy" id="1197325"/>
    <lineage>
        <taxon>Bacteria</taxon>
        <taxon>Bacillati</taxon>
        <taxon>Mycoplasmatota</taxon>
        <taxon>Mollicutes</taxon>
        <taxon>Mycoplasmataceae</taxon>
        <taxon>Mycoplasma</taxon>
    </lineage>
</organism>
<accession>I6YLJ6</accession>
<dbReference type="STRING" id="1197325.WEN_01905"/>
<proteinExistence type="predicted"/>
<keyword evidence="2" id="KW-1185">Reference proteome</keyword>
<dbReference type="PATRIC" id="fig|1197325.3.peg.411"/>
<dbReference type="KEGG" id="mwe:WEN_01905"/>
<dbReference type="AlphaFoldDB" id="I6YLJ6"/>
<gene>
    <name evidence="1" type="ordered locus">WEN_01905</name>
</gene>
<reference evidence="1 2" key="1">
    <citation type="journal article" date="2012" name="J. Bacteriol.">
        <title>Complete genome sequence of Mycoplasma wenyonii strain Massachusetts.</title>
        <authorList>
            <person name="Dos Santos A.P."/>
            <person name="Guimaraes A.M."/>
            <person name="do Nascimento N.C."/>
            <person name="Sanmiguel P.J."/>
            <person name="Messick J.B."/>
        </authorList>
    </citation>
    <scope>NUCLEOTIDE SEQUENCE [LARGE SCALE GENOMIC DNA]</scope>
    <source>
        <strain evidence="1 2">Massachusetts</strain>
    </source>
</reference>
<evidence type="ECO:0000313" key="1">
    <source>
        <dbReference type="EMBL" id="AFN65174.1"/>
    </source>
</evidence>
<dbReference type="RefSeq" id="WP_014849884.1">
    <property type="nucleotide sequence ID" value="NC_018149.1"/>
</dbReference>